<reference evidence="1 2" key="1">
    <citation type="submission" date="2019-08" db="EMBL/GenBank/DDBJ databases">
        <title>Genome of Aequorivita antarctica SW49 (type strain).</title>
        <authorList>
            <person name="Bowman J.P."/>
        </authorList>
    </citation>
    <scope>NUCLEOTIDE SEQUENCE [LARGE SCALE GENOMIC DNA]</scope>
    <source>
        <strain evidence="1 2">SW49</strain>
    </source>
</reference>
<protein>
    <recommendedName>
        <fullName evidence="3">DUF4393 domain-containing protein</fullName>
    </recommendedName>
</protein>
<dbReference type="RefSeq" id="WP_111845889.1">
    <property type="nucleotide sequence ID" value="NZ_UEGI01000029.1"/>
</dbReference>
<proteinExistence type="predicted"/>
<organism evidence="1 2">
    <name type="scientific">Aequorivita antarctica</name>
    <dbReference type="NCBI Taxonomy" id="153266"/>
    <lineage>
        <taxon>Bacteria</taxon>
        <taxon>Pseudomonadati</taxon>
        <taxon>Bacteroidota</taxon>
        <taxon>Flavobacteriia</taxon>
        <taxon>Flavobacteriales</taxon>
        <taxon>Flavobacteriaceae</taxon>
        <taxon>Aequorivita</taxon>
    </lineage>
</organism>
<sequence>MTKYKRRLPSEVLNSRPEIRETETAILKGLIGSIPAVGTLINEILFESANRVYQSRVNETVEILKEKISNIETTQVNREYLNSPDFFDYTNELFKNILKARSREKKEALSKMYIESFVKESQFETDTIRLFMNFVTELNLVQINILKFVKENQDELMGVASFLNFHGKYSSFQGAYKLSRFEFKYYSSDLESKSLLSFGAGLSDYFDTSKTLALEDHHDPSAILTELGREFITYLTN</sequence>
<keyword evidence="2" id="KW-1185">Reference proteome</keyword>
<name>A0A5C6Z0I3_9FLAO</name>
<evidence type="ECO:0000313" key="1">
    <source>
        <dbReference type="EMBL" id="TXD73537.1"/>
    </source>
</evidence>
<evidence type="ECO:0008006" key="3">
    <source>
        <dbReference type="Google" id="ProtNLM"/>
    </source>
</evidence>
<evidence type="ECO:0000313" key="2">
    <source>
        <dbReference type="Proteomes" id="UP000321497"/>
    </source>
</evidence>
<accession>A0A5C6Z0I3</accession>
<comment type="caution">
    <text evidence="1">The sequence shown here is derived from an EMBL/GenBank/DDBJ whole genome shotgun (WGS) entry which is preliminary data.</text>
</comment>
<dbReference type="Proteomes" id="UP000321497">
    <property type="component" value="Unassembled WGS sequence"/>
</dbReference>
<gene>
    <name evidence="1" type="ORF">ESU54_07175</name>
</gene>
<dbReference type="EMBL" id="VORT01000004">
    <property type="protein sequence ID" value="TXD73537.1"/>
    <property type="molecule type" value="Genomic_DNA"/>
</dbReference>
<dbReference type="AlphaFoldDB" id="A0A5C6Z0I3"/>
<dbReference type="OrthoDB" id="787297at2"/>